<dbReference type="GO" id="GO:0016747">
    <property type="term" value="F:acyltransferase activity, transferring groups other than amino-acyl groups"/>
    <property type="evidence" value="ECO:0007669"/>
    <property type="project" value="InterPro"/>
</dbReference>
<gene>
    <name evidence="5" type="ORF">UFOPK2754_01603</name>
</gene>
<protein>
    <submittedName>
        <fullName evidence="5">Unannotated protein</fullName>
    </submittedName>
</protein>
<dbReference type="Pfam" id="PF00144">
    <property type="entry name" value="Beta-lactamase"/>
    <property type="match status" value="1"/>
</dbReference>
<evidence type="ECO:0000313" key="5">
    <source>
        <dbReference type="EMBL" id="CAB4747510.1"/>
    </source>
</evidence>
<evidence type="ECO:0000256" key="1">
    <source>
        <dbReference type="SAM" id="MobiDB-lite"/>
    </source>
</evidence>
<dbReference type="Pfam" id="PF01757">
    <property type="entry name" value="Acyl_transf_3"/>
    <property type="match status" value="1"/>
</dbReference>
<evidence type="ECO:0000259" key="4">
    <source>
        <dbReference type="Pfam" id="PF01757"/>
    </source>
</evidence>
<evidence type="ECO:0000256" key="2">
    <source>
        <dbReference type="SAM" id="Phobius"/>
    </source>
</evidence>
<feature type="compositionally biased region" description="Low complexity" evidence="1">
    <location>
        <begin position="458"/>
        <end position="471"/>
    </location>
</feature>
<feature type="transmembrane region" description="Helical" evidence="2">
    <location>
        <begin position="330"/>
        <end position="354"/>
    </location>
</feature>
<evidence type="ECO:0000259" key="3">
    <source>
        <dbReference type="Pfam" id="PF00144"/>
    </source>
</evidence>
<name>A0A6J6TJN9_9ZZZZ</name>
<dbReference type="AlphaFoldDB" id="A0A6J6TJN9"/>
<feature type="transmembrane region" description="Helical" evidence="2">
    <location>
        <begin position="48"/>
        <end position="68"/>
    </location>
</feature>
<dbReference type="SUPFAM" id="SSF56601">
    <property type="entry name" value="beta-lactamase/transpeptidase-like"/>
    <property type="match status" value="1"/>
</dbReference>
<dbReference type="Gene3D" id="3.40.710.10">
    <property type="entry name" value="DD-peptidase/beta-lactamase superfamily"/>
    <property type="match status" value="1"/>
</dbReference>
<feature type="transmembrane region" description="Helical" evidence="2">
    <location>
        <begin position="231"/>
        <end position="250"/>
    </location>
</feature>
<dbReference type="PANTHER" id="PTHR43283">
    <property type="entry name" value="BETA-LACTAMASE-RELATED"/>
    <property type="match status" value="1"/>
</dbReference>
<feature type="transmembrane region" description="Helical" evidence="2">
    <location>
        <begin position="144"/>
        <end position="161"/>
    </location>
</feature>
<feature type="transmembrane region" description="Helical" evidence="2">
    <location>
        <begin position="295"/>
        <end position="318"/>
    </location>
</feature>
<reference evidence="5" key="1">
    <citation type="submission" date="2020-05" db="EMBL/GenBank/DDBJ databases">
        <authorList>
            <person name="Chiriac C."/>
            <person name="Salcher M."/>
            <person name="Ghai R."/>
            <person name="Kavagutti S V."/>
        </authorList>
    </citation>
    <scope>NUCLEOTIDE SEQUENCE</scope>
</reference>
<dbReference type="InterPro" id="IPR001466">
    <property type="entry name" value="Beta-lactam-related"/>
</dbReference>
<proteinExistence type="predicted"/>
<keyword evidence="2" id="KW-0812">Transmembrane</keyword>
<dbReference type="InterPro" id="IPR050789">
    <property type="entry name" value="Diverse_Enzym_Activities"/>
</dbReference>
<organism evidence="5">
    <name type="scientific">freshwater metagenome</name>
    <dbReference type="NCBI Taxonomy" id="449393"/>
    <lineage>
        <taxon>unclassified sequences</taxon>
        <taxon>metagenomes</taxon>
        <taxon>ecological metagenomes</taxon>
    </lineage>
</organism>
<keyword evidence="2" id="KW-0472">Membrane</keyword>
<keyword evidence="2" id="KW-1133">Transmembrane helix</keyword>
<accession>A0A6J6TJN9</accession>
<feature type="region of interest" description="Disordered" evidence="1">
    <location>
        <begin position="439"/>
        <end position="471"/>
    </location>
</feature>
<feature type="transmembrane region" description="Helical" evidence="2">
    <location>
        <begin position="262"/>
        <end position="283"/>
    </location>
</feature>
<dbReference type="InterPro" id="IPR002656">
    <property type="entry name" value="Acyl_transf_3_dom"/>
</dbReference>
<sequence length="820" mass="87532">MKTTPTIRCGLAANPSPLSGAARDPFLDAIRTIALLRVMLWHTFGDPVLTYVIAAVPTMFFVAGSLLAKSLDRRPWPRVLADRARRILLPLWAFAAVAFVAMRVAWLLDPSPRTAVPWRSIIFWIVPLGDPQGSAWEGGWMSQPLWYIRATFWLFLLSPLLRSALRRFGLVVFVPPVMAVFALDVLTRNPAVTIHAAPELLWQIGDLALYSIFLMAGFAHRDGRFAHLRPSGWFGGAALAGIASTAWILTQPVPLHVVNNSHPAHLFVGTAWLCLFLACRAPITAVAMTSAGRAIVGWISLRTMTIYLWHSTAVILTYQVLASGDDRPPGVYAAAMIAGMVSITMVFVVAFGWVEDLAARRRLLVCPLLVASGDSPGDRAPFAAHRRSVYRFVGVPSLAGVLLLGGCAFMTQPMSGEAAAAADGAVGGAVDGGVVASRVAKKPPVPSQAPPRPEFERAPSTSAPASTTSERRAAVVAPAATIAPAAPLAPEADDALATAIQRTVDEWRARWNVPGIAVGVVQPGSLSWRGASGADPVTGAAVDVDDRFDITSITKTFTGTLVFQLAAEGSIDLDAPLPRLVRVPDFPYAAGITVRQLLTHRTGLVPYRDTRAYAAAPDAIDTPDKALAAALLEPLQFAPGTKSAYSSTNFLVLGFLVEEVTGLGYDALLEQQLFEPVDLRSTTHSPPSALAPNFATSGIVTDTADLLRWGIALYRDHTVIDVVGLAAMHQIDTSTGLGPAVYGYCPCTIDDSGREHWQWIGHTGGTTQLAYSDTDDIAIALNVTDSLWLENRGRAVAELLTLLRAAVLGATPRAAIPSFS</sequence>
<dbReference type="EMBL" id="CAEZYR010000054">
    <property type="protein sequence ID" value="CAB4747510.1"/>
    <property type="molecule type" value="Genomic_DNA"/>
</dbReference>
<feature type="compositionally biased region" description="Pro residues" evidence="1">
    <location>
        <begin position="443"/>
        <end position="452"/>
    </location>
</feature>
<dbReference type="InterPro" id="IPR012338">
    <property type="entry name" value="Beta-lactam/transpept-like"/>
</dbReference>
<feature type="domain" description="Acyltransferase 3" evidence="4">
    <location>
        <begin position="25"/>
        <end position="347"/>
    </location>
</feature>
<feature type="transmembrane region" description="Helical" evidence="2">
    <location>
        <begin position="200"/>
        <end position="219"/>
    </location>
</feature>
<feature type="transmembrane region" description="Helical" evidence="2">
    <location>
        <begin position="168"/>
        <end position="188"/>
    </location>
</feature>
<feature type="domain" description="Beta-lactamase-related" evidence="3">
    <location>
        <begin position="502"/>
        <end position="788"/>
    </location>
</feature>
<feature type="transmembrane region" description="Helical" evidence="2">
    <location>
        <begin position="89"/>
        <end position="108"/>
    </location>
</feature>
<feature type="transmembrane region" description="Helical" evidence="2">
    <location>
        <begin position="389"/>
        <end position="411"/>
    </location>
</feature>